<evidence type="ECO:0000313" key="9">
    <source>
        <dbReference type="Proteomes" id="UP000177905"/>
    </source>
</evidence>
<dbReference type="EC" id="6.3.4.4" evidence="7"/>
<feature type="binding site" evidence="7">
    <location>
        <begin position="420"/>
        <end position="422"/>
    </location>
    <ligand>
        <name>GTP</name>
        <dbReference type="ChEBI" id="CHEBI:37565"/>
    </ligand>
</feature>
<keyword evidence="5 7" id="KW-0460">Magnesium</keyword>
<dbReference type="Gene3D" id="3.90.170.10">
    <property type="entry name" value="Adenylosuccinate Synthetase, subunit A, domain 3"/>
    <property type="match status" value="1"/>
</dbReference>
<dbReference type="Gene3D" id="1.10.300.10">
    <property type="entry name" value="Adenylosuccinate Synthetase, subunit A, domain 2"/>
    <property type="match status" value="1"/>
</dbReference>
<protein>
    <recommendedName>
        <fullName evidence="7">Adenylosuccinate synthetase</fullName>
        <shortName evidence="7">AMPSase</shortName>
        <shortName evidence="7">AdSS</shortName>
        <ecNumber evidence="7">6.3.4.4</ecNumber>
    </recommendedName>
    <alternativeName>
        <fullName evidence="7">IMP--aspartate ligase</fullName>
    </alternativeName>
</protein>
<dbReference type="Proteomes" id="UP000177905">
    <property type="component" value="Unassembled WGS sequence"/>
</dbReference>
<dbReference type="PANTHER" id="PTHR11846:SF0">
    <property type="entry name" value="ADENYLOSUCCINATE SYNTHETASE"/>
    <property type="match status" value="1"/>
</dbReference>
<evidence type="ECO:0000313" key="8">
    <source>
        <dbReference type="EMBL" id="OGC15151.1"/>
    </source>
</evidence>
<comment type="subcellular location">
    <subcellularLocation>
        <location evidence="7">Cytoplasm</location>
    </subcellularLocation>
</comment>
<feature type="binding site" description="in other chain" evidence="7">
    <location>
        <position position="300"/>
    </location>
    <ligand>
        <name>IMP</name>
        <dbReference type="ChEBI" id="CHEBI:58053"/>
        <note>ligand shared between dimeric partners</note>
    </ligand>
</feature>
<comment type="pathway">
    <text evidence="7">Purine metabolism; AMP biosynthesis via de novo pathway; AMP from IMP: step 1/2.</text>
</comment>
<reference evidence="8 9" key="1">
    <citation type="journal article" date="2016" name="Nat. Commun.">
        <title>Thousands of microbial genomes shed light on interconnected biogeochemical processes in an aquifer system.</title>
        <authorList>
            <person name="Anantharaman K."/>
            <person name="Brown C.T."/>
            <person name="Hug L.A."/>
            <person name="Sharon I."/>
            <person name="Castelle C.J."/>
            <person name="Probst A.J."/>
            <person name="Thomas B.C."/>
            <person name="Singh A."/>
            <person name="Wilkins M.J."/>
            <person name="Karaoz U."/>
            <person name="Brodie E.L."/>
            <person name="Williams K.H."/>
            <person name="Hubbard S.S."/>
            <person name="Banfield J.F."/>
        </authorList>
    </citation>
    <scope>NUCLEOTIDE SEQUENCE [LARGE SCALE GENOMIC DNA]</scope>
</reference>
<dbReference type="GO" id="GO:0004019">
    <property type="term" value="F:adenylosuccinate synthase activity"/>
    <property type="evidence" value="ECO:0007669"/>
    <property type="project" value="UniProtKB-UniRule"/>
</dbReference>
<dbReference type="GO" id="GO:0044208">
    <property type="term" value="P:'de novo' AMP biosynthetic process"/>
    <property type="evidence" value="ECO:0007669"/>
    <property type="project" value="UniProtKB-UniRule"/>
</dbReference>
<sequence>MARIYTGFRITDTNLPALMSGNIPGIPFVQRVALIGRDKTIIVERSAHAIIGIGWGDESKGQQTYNLCLRVRDLRPDNKPVLCCRFCDSSTSSGHRVYTLSGKDKVLNQLPAGMLVYGVTGVLAKLVNLEALYNEIDRTEQHFNLKDLENNFKIFEDTSIVFGYNVSSGRIKETHRRISLLDEYGSIGRGTGDAIEDKERGDNVTIKEVVDALSDTSKYKELENKIKRIAKRKKEEAYALMQDCPQAREHFDEKAFDVDSIFRKLIPLVEKLIKNRNIVKQDYIKRAFDEGASVIFEGSQSPLLGKERGPYPYTVKTNTEANQIETYSGIPLDQIEIIGVTRAYDSRHAYAPFVPEITEKDLQGKITPEIYRKMLDSNPTGDNPFYGPFRAGWFDFLRLKHAIYLIESSGGKVGSIIVTNLDRLNGLDPSYACRSYKNGEEIYNQIPYNLDSSSFKDFLWGSTAVITPLKGWNINPRIVHDSKRSLAFRRLPDNVHNFFEEIQDETDGIPVSAGSIGIQPSNTLVNYGMR</sequence>
<feature type="binding site" evidence="7">
    <location>
        <begin position="515"/>
        <end position="517"/>
    </location>
    <ligand>
        <name>GTP</name>
        <dbReference type="ChEBI" id="CHEBI:37565"/>
    </ligand>
</feature>
<dbReference type="InterPro" id="IPR027417">
    <property type="entry name" value="P-loop_NTPase"/>
</dbReference>
<dbReference type="HAMAP" id="MF_00011">
    <property type="entry name" value="Adenylosucc_synth"/>
    <property type="match status" value="1"/>
</dbReference>
<dbReference type="InterPro" id="IPR042111">
    <property type="entry name" value="Adenylosuccinate_synth_dom3"/>
</dbReference>
<dbReference type="PANTHER" id="PTHR11846">
    <property type="entry name" value="ADENYLOSUCCINATE SYNTHETASE"/>
    <property type="match status" value="1"/>
</dbReference>
<evidence type="ECO:0000256" key="6">
    <source>
        <dbReference type="ARBA" id="ARBA00023134"/>
    </source>
</evidence>
<dbReference type="GO" id="GO:0000287">
    <property type="term" value="F:magnesium ion binding"/>
    <property type="evidence" value="ECO:0007669"/>
    <property type="project" value="UniProtKB-UniRule"/>
</dbReference>
<proteinExistence type="inferred from homology"/>
<evidence type="ECO:0000256" key="7">
    <source>
        <dbReference type="HAMAP-Rule" id="MF_00011"/>
    </source>
</evidence>
<comment type="caution">
    <text evidence="7">Lacks conserved residue(s) required for the propagation of feature annotation.</text>
</comment>
<keyword evidence="2 7" id="KW-0479">Metal-binding</keyword>
<comment type="subunit">
    <text evidence="7">Homodimer.</text>
</comment>
<dbReference type="EMBL" id="MEUA01000024">
    <property type="protein sequence ID" value="OGC15151.1"/>
    <property type="molecule type" value="Genomic_DNA"/>
</dbReference>
<keyword evidence="3 7" id="KW-0547">Nucleotide-binding</keyword>
<keyword evidence="7" id="KW-0963">Cytoplasm</keyword>
<dbReference type="InterPro" id="IPR001114">
    <property type="entry name" value="Adenylosuccinate_synthetase"/>
</dbReference>
<dbReference type="GO" id="GO:0005737">
    <property type="term" value="C:cytoplasm"/>
    <property type="evidence" value="ECO:0007669"/>
    <property type="project" value="UniProtKB-SubCell"/>
</dbReference>
<dbReference type="Gene3D" id="3.40.440.10">
    <property type="entry name" value="Adenylosuccinate Synthetase, subunit A, domain 1"/>
    <property type="match status" value="1"/>
</dbReference>
<evidence type="ECO:0000256" key="3">
    <source>
        <dbReference type="ARBA" id="ARBA00022741"/>
    </source>
</evidence>
<name>A0A1F4S3Y9_UNCSA</name>
<comment type="caution">
    <text evidence="8">The sequence shown here is derived from an EMBL/GenBank/DDBJ whole genome shotgun (WGS) entry which is preliminary data.</text>
</comment>
<keyword evidence="6 7" id="KW-0342">GTP-binding</keyword>
<dbReference type="AlphaFoldDB" id="A0A1F4S3Y9"/>
<feature type="binding site" evidence="7">
    <location>
        <position position="57"/>
    </location>
    <ligand>
        <name>Mg(2+)</name>
        <dbReference type="ChEBI" id="CHEBI:18420"/>
    </ligand>
</feature>
<evidence type="ECO:0000256" key="4">
    <source>
        <dbReference type="ARBA" id="ARBA00022755"/>
    </source>
</evidence>
<dbReference type="Pfam" id="PF00709">
    <property type="entry name" value="Adenylsucc_synt"/>
    <property type="match status" value="1"/>
</dbReference>
<feature type="active site" description="Proton acceptor" evidence="7">
    <location>
        <position position="57"/>
    </location>
</feature>
<evidence type="ECO:0000256" key="2">
    <source>
        <dbReference type="ARBA" id="ARBA00022723"/>
    </source>
</evidence>
<evidence type="ECO:0000256" key="5">
    <source>
        <dbReference type="ARBA" id="ARBA00022842"/>
    </source>
</evidence>
<dbReference type="InterPro" id="IPR042109">
    <property type="entry name" value="Adenylosuccinate_synth_dom1"/>
</dbReference>
<dbReference type="GO" id="GO:0005525">
    <property type="term" value="F:GTP binding"/>
    <property type="evidence" value="ECO:0007669"/>
    <property type="project" value="UniProtKB-UniRule"/>
</dbReference>
<dbReference type="InterPro" id="IPR042110">
    <property type="entry name" value="Adenylosuccinate_synth_dom2"/>
</dbReference>
<organism evidence="8 9">
    <name type="scientific">candidate division WOR-1 bacterium RIFOXYB2_FULL_36_35</name>
    <dbReference type="NCBI Taxonomy" id="1802578"/>
    <lineage>
        <taxon>Bacteria</taxon>
        <taxon>Bacillati</taxon>
        <taxon>Saganbacteria</taxon>
    </lineage>
</organism>
<keyword evidence="4 7" id="KW-0658">Purine biosynthesis</keyword>
<comment type="function">
    <text evidence="7">Plays an important role in the de novo pathway of purine nucleotide biosynthesis. Catalyzes the first committed step in the biosynthesis of AMP from IMP.</text>
</comment>
<comment type="cofactor">
    <cofactor evidence="7">
        <name>Mg(2+)</name>
        <dbReference type="ChEBI" id="CHEBI:18420"/>
    </cofactor>
    <text evidence="7">Binds 1 Mg(2+) ion per subunit.</text>
</comment>
<dbReference type="SMART" id="SM00788">
    <property type="entry name" value="Adenylsucc_synt"/>
    <property type="match status" value="1"/>
</dbReference>
<comment type="catalytic activity">
    <reaction evidence="7">
        <text>IMP + L-aspartate + GTP = N(6)-(1,2-dicarboxyethyl)-AMP + GDP + phosphate + 2 H(+)</text>
        <dbReference type="Rhea" id="RHEA:15753"/>
        <dbReference type="ChEBI" id="CHEBI:15378"/>
        <dbReference type="ChEBI" id="CHEBI:29991"/>
        <dbReference type="ChEBI" id="CHEBI:37565"/>
        <dbReference type="ChEBI" id="CHEBI:43474"/>
        <dbReference type="ChEBI" id="CHEBI:57567"/>
        <dbReference type="ChEBI" id="CHEBI:58053"/>
        <dbReference type="ChEBI" id="CHEBI:58189"/>
        <dbReference type="EC" id="6.3.4.4"/>
    </reaction>
</comment>
<comment type="similarity">
    <text evidence="7">Belongs to the adenylosuccinate synthetase family.</text>
</comment>
<feature type="active site" description="Proton donor" evidence="7">
    <location>
        <position position="95"/>
    </location>
</feature>
<dbReference type="UniPathway" id="UPA00075">
    <property type="reaction ID" value="UER00335"/>
</dbReference>
<feature type="binding site" evidence="7">
    <location>
        <position position="94"/>
    </location>
    <ligand>
        <name>Mg(2+)</name>
        <dbReference type="ChEBI" id="CHEBI:18420"/>
    </ligand>
</feature>
<feature type="binding site" evidence="7">
    <location>
        <begin position="94"/>
        <end position="96"/>
    </location>
    <ligand>
        <name>GTP</name>
        <dbReference type="ChEBI" id="CHEBI:37565"/>
    </ligand>
</feature>
<dbReference type="SUPFAM" id="SSF52540">
    <property type="entry name" value="P-loop containing nucleoside triphosphate hydrolases"/>
    <property type="match status" value="1"/>
</dbReference>
<dbReference type="GO" id="GO:0046040">
    <property type="term" value="P:IMP metabolic process"/>
    <property type="evidence" value="ECO:0007669"/>
    <property type="project" value="TreeGrafter"/>
</dbReference>
<accession>A0A1F4S3Y9</accession>
<gene>
    <name evidence="7" type="primary">purA</name>
    <name evidence="8" type="ORF">A2290_08795</name>
</gene>
<keyword evidence="1 7" id="KW-0436">Ligase</keyword>
<evidence type="ECO:0000256" key="1">
    <source>
        <dbReference type="ARBA" id="ARBA00022598"/>
    </source>
</evidence>